<reference evidence="3" key="1">
    <citation type="journal article" date="2014" name="BMC Genomics">
        <title>Genome characteristics reveal the impact of lichenization on lichen-forming fungus Endocarpon pusillum Hedwig (Verrucariales, Ascomycota).</title>
        <authorList>
            <person name="Wang Y.-Y."/>
            <person name="Liu B."/>
            <person name="Zhang X.-Y."/>
            <person name="Zhou Q.-M."/>
            <person name="Zhang T."/>
            <person name="Li H."/>
            <person name="Yu Y.-F."/>
            <person name="Zhang X.-L."/>
            <person name="Hao X.-Y."/>
            <person name="Wang M."/>
            <person name="Wang L."/>
            <person name="Wei J.-C."/>
        </authorList>
    </citation>
    <scope>NUCLEOTIDE SEQUENCE [LARGE SCALE GENOMIC DNA]</scope>
    <source>
        <strain evidence="3">Z07020 / HMAS-L-300199</strain>
    </source>
</reference>
<keyword evidence="3" id="KW-1185">Reference proteome</keyword>
<protein>
    <submittedName>
        <fullName evidence="2">Uncharacterized protein</fullName>
    </submittedName>
</protein>
<dbReference type="AlphaFoldDB" id="U1G4H4"/>
<evidence type="ECO:0000313" key="2">
    <source>
        <dbReference type="EMBL" id="ERF72202.1"/>
    </source>
</evidence>
<organism evidence="2 3">
    <name type="scientific">Endocarpon pusillum (strain Z07020 / HMAS-L-300199)</name>
    <name type="common">Lichen-forming fungus</name>
    <dbReference type="NCBI Taxonomy" id="1263415"/>
    <lineage>
        <taxon>Eukaryota</taxon>
        <taxon>Fungi</taxon>
        <taxon>Dikarya</taxon>
        <taxon>Ascomycota</taxon>
        <taxon>Pezizomycotina</taxon>
        <taxon>Eurotiomycetes</taxon>
        <taxon>Chaetothyriomycetidae</taxon>
        <taxon>Verrucariales</taxon>
        <taxon>Verrucariaceae</taxon>
        <taxon>Endocarpon</taxon>
    </lineage>
</organism>
<dbReference type="EMBL" id="KE721111">
    <property type="protein sequence ID" value="ERF72202.1"/>
    <property type="molecule type" value="Genomic_DNA"/>
</dbReference>
<dbReference type="RefSeq" id="XP_007802047.1">
    <property type="nucleotide sequence ID" value="XM_007803856.1"/>
</dbReference>
<dbReference type="OrthoDB" id="4160615at2759"/>
<dbReference type="GeneID" id="19237143"/>
<feature type="region of interest" description="Disordered" evidence="1">
    <location>
        <begin position="208"/>
        <end position="233"/>
    </location>
</feature>
<sequence>MSEPPHLGPSVLLPEMTCRTDAACQPAFQSQPTDQGQPGLRHLGSTQVRLRTGARMTETIGDYRDIFQELQIDPAFQTSFWTDIIYRYRQFARHATFLKRGTQASIRNMSDEILRAYGERVWGQTSSWRSGLETGEKMLLYEKNGANEGLHEILAKMWWRMRELLYEEKPKPKPTPKKRGRTTLERLGNYAVEPSYFEGDEIYLGDIDDDRDNTPVGTDSDAGTSIKSSGKARAKTAAKLDKLTGKLPAPEPGQFLTFQQTEQEIMNLIERLHDLRLSSKPDIFERLWLAHIGRIEEIEAHTEPYEITPIGHQVDEEGSPLGGKAVDCGGDQVEEDTVMEDGEETFAFASKVKRFNASTTQPGDNFLRATTDAAAIPFPASLLSDDAIRRRIFPNYSAEPFNTSGNPIPPTLTQKHDIPPTLPQLMSIYIMTSLPRSPYHNRAYHHPGAPVQEQDQVAFFTQVMKRVDHIVDKDVKGYALSYGWCDTSRWVEKTVGTGCGGVGKGEEAGESEGERLGWGVFQKDLLEAANSGVMIWRMKVLVVKK</sequence>
<proteinExistence type="predicted"/>
<dbReference type="eggNOG" id="ENOG502T6NH">
    <property type="taxonomic scope" value="Eukaryota"/>
</dbReference>
<evidence type="ECO:0000256" key="1">
    <source>
        <dbReference type="SAM" id="MobiDB-lite"/>
    </source>
</evidence>
<accession>U1G4H4</accession>
<evidence type="ECO:0000313" key="3">
    <source>
        <dbReference type="Proteomes" id="UP000019373"/>
    </source>
</evidence>
<dbReference type="Proteomes" id="UP000019373">
    <property type="component" value="Unassembled WGS sequence"/>
</dbReference>
<gene>
    <name evidence="2" type="ORF">EPUS_02089</name>
</gene>
<name>U1G4H4_ENDPU</name>
<dbReference type="HOGENOM" id="CLU_021421_0_0_1"/>
<feature type="compositionally biased region" description="Polar residues" evidence="1">
    <location>
        <begin position="215"/>
        <end position="228"/>
    </location>
</feature>